<dbReference type="AlphaFoldDB" id="A0A9Q8QQK8"/>
<keyword evidence="3" id="KW-1185">Reference proteome</keyword>
<dbReference type="GeneID" id="72071687"/>
<feature type="compositionally biased region" description="Basic and acidic residues" evidence="1">
    <location>
        <begin position="160"/>
        <end position="180"/>
    </location>
</feature>
<dbReference type="OrthoDB" id="3439480at2759"/>
<reference evidence="2" key="1">
    <citation type="submission" date="2021-11" db="EMBL/GenBank/DDBJ databases">
        <title>Purpureocillium_takamizusanense_genome.</title>
        <authorList>
            <person name="Nguyen N.-H."/>
        </authorList>
    </citation>
    <scope>NUCLEOTIDE SEQUENCE</scope>
    <source>
        <strain evidence="2">PT3</strain>
    </source>
</reference>
<accession>A0A9Q8QQK8</accession>
<feature type="compositionally biased region" description="Polar residues" evidence="1">
    <location>
        <begin position="138"/>
        <end position="149"/>
    </location>
</feature>
<feature type="region of interest" description="Disordered" evidence="1">
    <location>
        <begin position="125"/>
        <end position="227"/>
    </location>
</feature>
<dbReference type="Proteomes" id="UP000829364">
    <property type="component" value="Chromosome 10"/>
</dbReference>
<sequence length="370" mass="43212">MCTTNIYTYVYPDGRREQVRQPTLCPVARHGQPCVDNVVFKHPAQYAPTSSLPTYGNYFPPTPPLFTPRSGTPSYRSGDESDRSYHSSSSNRRRSGVYINGQRVVELNRRDRDRHLRRERIVLVDNPPTPRTPPQAFNFPSTAPSSPNFNAFLPHLADASPRDSYTRRPVIVDERPRAERPSVQIEVVEPRPPRRSNTHMRHSSTSSRDSGRPAYTSAEEEELRQRRREREAIRQERRLREAQAQELKEREREAREKTIRDLRMRQRIADANAEIANRPAVPMPPAPKRASTFVAAKAAKEAQEREADLINAVRRLDLEEKRREKRAEREEDEEQRERLRERMVPRRRATVGPGSRRHRVLYDDGIYRWE</sequence>
<feature type="compositionally biased region" description="Basic residues" evidence="1">
    <location>
        <begin position="345"/>
        <end position="354"/>
    </location>
</feature>
<gene>
    <name evidence="2" type="ORF">JDV02_009742</name>
</gene>
<dbReference type="EMBL" id="CP086363">
    <property type="protein sequence ID" value="UNI23955.1"/>
    <property type="molecule type" value="Genomic_DNA"/>
</dbReference>
<evidence type="ECO:0000313" key="3">
    <source>
        <dbReference type="Proteomes" id="UP000829364"/>
    </source>
</evidence>
<proteinExistence type="predicted"/>
<dbReference type="KEGG" id="ptkz:JDV02_009742"/>
<protein>
    <submittedName>
        <fullName evidence="2">Uncharacterized protein</fullName>
    </submittedName>
</protein>
<feature type="compositionally biased region" description="Basic and acidic residues" evidence="1">
    <location>
        <begin position="320"/>
        <end position="344"/>
    </location>
</feature>
<evidence type="ECO:0000256" key="1">
    <source>
        <dbReference type="SAM" id="MobiDB-lite"/>
    </source>
</evidence>
<dbReference type="RefSeq" id="XP_047847436.1">
    <property type="nucleotide sequence ID" value="XM_047991424.1"/>
</dbReference>
<feature type="region of interest" description="Disordered" evidence="1">
    <location>
        <begin position="51"/>
        <end position="97"/>
    </location>
</feature>
<name>A0A9Q8QQK8_9HYPO</name>
<feature type="compositionally biased region" description="Basic residues" evidence="1">
    <location>
        <begin position="193"/>
        <end position="202"/>
    </location>
</feature>
<evidence type="ECO:0000313" key="2">
    <source>
        <dbReference type="EMBL" id="UNI23955.1"/>
    </source>
</evidence>
<feature type="region of interest" description="Disordered" evidence="1">
    <location>
        <begin position="320"/>
        <end position="354"/>
    </location>
</feature>
<organism evidence="2 3">
    <name type="scientific">Purpureocillium takamizusanense</name>
    <dbReference type="NCBI Taxonomy" id="2060973"/>
    <lineage>
        <taxon>Eukaryota</taxon>
        <taxon>Fungi</taxon>
        <taxon>Dikarya</taxon>
        <taxon>Ascomycota</taxon>
        <taxon>Pezizomycotina</taxon>
        <taxon>Sordariomycetes</taxon>
        <taxon>Hypocreomycetidae</taxon>
        <taxon>Hypocreales</taxon>
        <taxon>Ophiocordycipitaceae</taxon>
        <taxon>Purpureocillium</taxon>
    </lineage>
</organism>